<gene>
    <name evidence="1" type="ORF">Rt10032_c04g1973</name>
</gene>
<sequence>MSSPTSTPSHLDRLPTELLEKIVMMVAAQDKRFRKNGIARSTPLPTSRKVRYQGESDDEYEEVRADPGTVSWWYGGGVNALSLQNKRLRELCLPLLCPVLKPSQCTKPIFCFGQIPQALLDGIKRLDLRDTSEPDFMAAAERLPQLANLAELDVPAMLPFSPGYERLCGSTAVLRAARQLAKEAFRTNSPRITALAVHGYGSFAPSIADWVSIFAQPQSLLRLECIDCGTALYYWNTAFHGVAGHEEWRNSISRSHGAR</sequence>
<dbReference type="OrthoDB" id="2520614at2759"/>
<organism evidence="1 2">
    <name type="scientific">Rhodotorula toruloides</name>
    <name type="common">Yeast</name>
    <name type="synonym">Rhodosporidium toruloides</name>
    <dbReference type="NCBI Taxonomy" id="5286"/>
    <lineage>
        <taxon>Eukaryota</taxon>
        <taxon>Fungi</taxon>
        <taxon>Dikarya</taxon>
        <taxon>Basidiomycota</taxon>
        <taxon>Pucciniomycotina</taxon>
        <taxon>Microbotryomycetes</taxon>
        <taxon>Sporidiobolales</taxon>
        <taxon>Sporidiobolaceae</taxon>
        <taxon>Rhodotorula</taxon>
    </lineage>
</organism>
<dbReference type="Proteomes" id="UP000321518">
    <property type="component" value="Unassembled WGS sequence"/>
</dbReference>
<dbReference type="AlphaFoldDB" id="A0A511KDD1"/>
<dbReference type="EMBL" id="BJWK01000004">
    <property type="protein sequence ID" value="GEM07956.1"/>
    <property type="molecule type" value="Genomic_DNA"/>
</dbReference>
<comment type="caution">
    <text evidence="1">The sequence shown here is derived from an EMBL/GenBank/DDBJ whole genome shotgun (WGS) entry which is preliminary data.</text>
</comment>
<reference evidence="1 2" key="1">
    <citation type="submission" date="2019-07" db="EMBL/GenBank/DDBJ databases">
        <title>Rhodotorula toruloides NBRC10032 genome sequencing.</title>
        <authorList>
            <person name="Shida Y."/>
            <person name="Takaku H."/>
            <person name="Ogasawara W."/>
            <person name="Mori K."/>
        </authorList>
    </citation>
    <scope>NUCLEOTIDE SEQUENCE [LARGE SCALE GENOMIC DNA]</scope>
    <source>
        <strain evidence="1 2">NBRC10032</strain>
    </source>
</reference>
<accession>A0A511KDD1</accession>
<evidence type="ECO:0000313" key="2">
    <source>
        <dbReference type="Proteomes" id="UP000321518"/>
    </source>
</evidence>
<name>A0A511KDD1_RHOTO</name>
<protein>
    <submittedName>
        <fullName evidence="1">Proteophosphoglycan ppg4</fullName>
    </submittedName>
</protein>
<evidence type="ECO:0000313" key="1">
    <source>
        <dbReference type="EMBL" id="GEM07956.1"/>
    </source>
</evidence>
<proteinExistence type="predicted"/>